<name>A0AC61RB28_9FIRM</name>
<proteinExistence type="predicted"/>
<accession>A0AC61RB28</accession>
<evidence type="ECO:0000313" key="1">
    <source>
        <dbReference type="EMBL" id="TGY67238.1"/>
    </source>
</evidence>
<dbReference type="Proteomes" id="UP000308836">
    <property type="component" value="Unassembled WGS sequence"/>
</dbReference>
<keyword evidence="2" id="KW-1185">Reference proteome</keyword>
<organism evidence="1 2">
    <name type="scientific">Dubosiella muris</name>
    <dbReference type="NCBI Taxonomy" id="3038133"/>
    <lineage>
        <taxon>Bacteria</taxon>
        <taxon>Bacillati</taxon>
        <taxon>Bacillota</taxon>
        <taxon>Erysipelotrichia</taxon>
        <taxon>Erysipelotrichales</taxon>
        <taxon>Erysipelotrichaceae</taxon>
        <taxon>Dubosiella</taxon>
    </lineage>
</organism>
<sequence length="461" mass="49962">MESMNKEEGNMEHGMDMTKGDPVRLILAFGTPLLFGNILQQLYNFVDTVVVGRGVGIDALAAVGTTGSIHFLVLGFVMGMAQGVSILVSQYFGAKDVNRLKRAVTMSAYINLLVGIGMSVASVAGSRWMLEWMNTPPEILDMAVVYIQRIFCGILISLAYNFFSGILRALGDARNPLIAMVIAFFINTILDVVFVMGLDMGVAGAAYATVLAQGVSALYCLVCLRKVEVLRLKAADWRMDGRLLARSFALSLPVALMNAVTAVGVMVLQAAINGFGALYVAGYTAASKIIVILEQISSTFGFATATYVGQNMGAGLPERIRAGVWKINMAVLVMNAFSALVMLLGGRFLLGLMVSSAQQDVVDIAYHCLVFLSCFLVALGVLWVVRCSLQAMGDTVFPMLSGFLEFGSRVFFVWLFPRFFGFDGVLGSEVSAWIGAAVFLGIVFGYRMRYFRHERAIIQEA</sequence>
<comment type="caution">
    <text evidence="1">The sequence shown here is derived from an EMBL/GenBank/DDBJ whole genome shotgun (WGS) entry which is preliminary data.</text>
</comment>
<reference evidence="1" key="1">
    <citation type="submission" date="2019-04" db="EMBL/GenBank/DDBJ databases">
        <title>Microbes associate with the intestines of laboratory mice.</title>
        <authorList>
            <person name="Navarre W."/>
            <person name="Wong E."/>
            <person name="Huang K."/>
            <person name="Tropini C."/>
            <person name="Ng K."/>
            <person name="Yu B."/>
        </authorList>
    </citation>
    <scope>NUCLEOTIDE SEQUENCE</scope>
    <source>
        <strain evidence="1">NM09_H32</strain>
    </source>
</reference>
<protein>
    <submittedName>
        <fullName evidence="1">MATE family efflux transporter</fullName>
    </submittedName>
</protein>
<gene>
    <name evidence="1" type="ORF">E5336_00210</name>
</gene>
<evidence type="ECO:0000313" key="2">
    <source>
        <dbReference type="Proteomes" id="UP000308836"/>
    </source>
</evidence>
<dbReference type="EMBL" id="SRYG01000001">
    <property type="protein sequence ID" value="TGY67238.1"/>
    <property type="molecule type" value="Genomic_DNA"/>
</dbReference>